<accession>A0A8A1M0X2</accession>
<protein>
    <submittedName>
        <fullName evidence="1">Uncharacterized protein</fullName>
    </submittedName>
</protein>
<dbReference type="Proteomes" id="UP000663671">
    <property type="component" value="Chromosome 2"/>
</dbReference>
<evidence type="ECO:0000313" key="2">
    <source>
        <dbReference type="Proteomes" id="UP000663671"/>
    </source>
</evidence>
<sequence length="201" mass="22631">MFPQRYQMRRALNQGSVGNGFWNLFGNRAVWVSLKRGGQNDWCFKIPRYFARAITLGSVKFTRIKITDHLNEPGLLVDRTPAAQNKCLRLRACIVFSHSHMALPCQLHVRIKYAVLGFSPPLPWIPFAALILDNQLHGKNIDGLILLVARVVGFGEPVLSRFRSFDIERAGAKFPCEEALKGTSHLSLPHFCMGTVCDSTH</sequence>
<dbReference type="EMBL" id="CP069109">
    <property type="protein sequence ID" value="QSS59709.1"/>
    <property type="molecule type" value="Genomic_DNA"/>
</dbReference>
<name>A0A8A1M0X2_AJECA</name>
<gene>
    <name evidence="1" type="ORF">I7I51_09145</name>
</gene>
<proteinExistence type="predicted"/>
<dbReference type="VEuPathDB" id="FungiDB:I7I51_09145"/>
<evidence type="ECO:0000313" key="1">
    <source>
        <dbReference type="EMBL" id="QSS59709.1"/>
    </source>
</evidence>
<dbReference type="AlphaFoldDB" id="A0A8A1M0X2"/>
<organism evidence="1 2">
    <name type="scientific">Ajellomyces capsulatus</name>
    <name type="common">Darling's disease fungus</name>
    <name type="synonym">Histoplasma capsulatum</name>
    <dbReference type="NCBI Taxonomy" id="5037"/>
    <lineage>
        <taxon>Eukaryota</taxon>
        <taxon>Fungi</taxon>
        <taxon>Dikarya</taxon>
        <taxon>Ascomycota</taxon>
        <taxon>Pezizomycotina</taxon>
        <taxon>Eurotiomycetes</taxon>
        <taxon>Eurotiomycetidae</taxon>
        <taxon>Onygenales</taxon>
        <taxon>Ajellomycetaceae</taxon>
        <taxon>Histoplasma</taxon>
    </lineage>
</organism>
<reference evidence="1" key="1">
    <citation type="submission" date="2021-01" db="EMBL/GenBank/DDBJ databases">
        <title>Chromosome-level genome assembly of a human fungal pathogen reveals clustering of transcriptionally co-regulated genes.</title>
        <authorList>
            <person name="Voorhies M."/>
            <person name="Cohen S."/>
            <person name="Shea T.P."/>
            <person name="Petrus S."/>
            <person name="Munoz J.F."/>
            <person name="Poplawski S."/>
            <person name="Goldman W.E."/>
            <person name="Michael T."/>
            <person name="Cuomo C.A."/>
            <person name="Sil A."/>
            <person name="Beyhan S."/>
        </authorList>
    </citation>
    <scope>NUCLEOTIDE SEQUENCE</scope>
    <source>
        <strain evidence="1">WU24</strain>
    </source>
</reference>